<feature type="transmembrane region" description="Helical" evidence="6">
    <location>
        <begin position="380"/>
        <end position="402"/>
    </location>
</feature>
<keyword evidence="2 6" id="KW-0812">Transmembrane</keyword>
<sequence length="727" mass="79046">MSSPSRPGRSHHNDPNPFTRLLRDSEGSADHGTFTSQDFRDSRPGSPRIIPVTTGLEPADSIRSGLSGRGTFLKRATATAELAENAGVKRPWLMYMSYYIPCIGWVGRYKWSYLLGDVVAGVTMASFYIPMALSLSANLAHLPPIHGLYAFAIQPLIYSLLGSCPTMAVGPEAAGSLLLGSAIRLTNEHHGSPFDDHDGDDFQNARLAGLITATAGLIAFVAGFVRLGFLDSVLSRPLLRGFISAVGFVIFVDQLIPETGLIHLAKEHGITHASTFAKAVWLIKNFKNAHGLTFSVAAVSFSIIIIGRRLKKKLEKRAPYIVFLPDRFLVVVFSAVLTYVLHWDQQGLEILGNVESSSGGVFQFHFPFQLQHVTKLRETLSTAFLISVLGFFESVVAAKSLGTTLDINISSNRELIALGTANMLGGCFQALPAFGGYGRSKVNKATGGRTPVSSMVLSTLTILCVYFVLPYFYYLPRCVLCAMISVVAVTLLEEAPEDISFFYRIHAYADLATMLLVFLTTIIWSLETGIAIGVGISLIQVIRNSTHARIEILGRVPGTDTFRSAEEVPASELEEVEGCLIVKMTEALTFANTGELKNRLRRLERYGDARAHPSLPRLRGRRSPQNTGSGTVNVIFDVKGVKRMDGSGTQVLREIVDGYVKRGVAVWFSRAPSVNSRVWMGFVESGIMERVGGREHFVSSIDEALRLTEGSRVGSRAGDSSCGGAGV</sequence>
<feature type="transmembrane region" description="Helical" evidence="6">
    <location>
        <begin position="289"/>
        <end position="306"/>
    </location>
</feature>
<keyword evidence="4 6" id="KW-0472">Membrane</keyword>
<dbReference type="Pfam" id="PF00916">
    <property type="entry name" value="Sulfate_transp"/>
    <property type="match status" value="1"/>
</dbReference>
<feature type="transmembrane region" description="Helical" evidence="6">
    <location>
        <begin position="318"/>
        <end position="341"/>
    </location>
</feature>
<evidence type="ECO:0000313" key="9">
    <source>
        <dbReference type="Proteomes" id="UP000276215"/>
    </source>
</evidence>
<dbReference type="Gene3D" id="3.30.750.24">
    <property type="entry name" value="STAS domain"/>
    <property type="match status" value="1"/>
</dbReference>
<keyword evidence="9" id="KW-1185">Reference proteome</keyword>
<feature type="transmembrane region" description="Helical" evidence="6">
    <location>
        <begin position="207"/>
        <end position="225"/>
    </location>
</feature>
<dbReference type="InterPro" id="IPR011547">
    <property type="entry name" value="SLC26A/SulP_dom"/>
</dbReference>
<feature type="transmembrane region" description="Helical" evidence="6">
    <location>
        <begin position="451"/>
        <end position="469"/>
    </location>
</feature>
<evidence type="ECO:0000256" key="2">
    <source>
        <dbReference type="ARBA" id="ARBA00022692"/>
    </source>
</evidence>
<dbReference type="OrthoDB" id="427213at2759"/>
<proteinExistence type="predicted"/>
<evidence type="ECO:0000313" key="8">
    <source>
        <dbReference type="EMBL" id="RPA94112.1"/>
    </source>
</evidence>
<evidence type="ECO:0000256" key="5">
    <source>
        <dbReference type="SAM" id="MobiDB-lite"/>
    </source>
</evidence>
<gene>
    <name evidence="8" type="ORF">L873DRAFT_1776527</name>
</gene>
<evidence type="ECO:0000256" key="4">
    <source>
        <dbReference type="ARBA" id="ARBA00023136"/>
    </source>
</evidence>
<dbReference type="GO" id="GO:0055085">
    <property type="term" value="P:transmembrane transport"/>
    <property type="evidence" value="ECO:0007669"/>
    <property type="project" value="InterPro"/>
</dbReference>
<evidence type="ECO:0000256" key="6">
    <source>
        <dbReference type="SAM" id="Phobius"/>
    </source>
</evidence>
<dbReference type="STRING" id="1336337.A0A3N4J759"/>
<protein>
    <recommendedName>
        <fullName evidence="7">STAS domain-containing protein</fullName>
    </recommendedName>
</protein>
<dbReference type="SUPFAM" id="SSF52091">
    <property type="entry name" value="SpoIIaa-like"/>
    <property type="match status" value="1"/>
</dbReference>
<dbReference type="Proteomes" id="UP000276215">
    <property type="component" value="Unassembled WGS sequence"/>
</dbReference>
<organism evidence="8 9">
    <name type="scientific">Choiromyces venosus 120613-1</name>
    <dbReference type="NCBI Taxonomy" id="1336337"/>
    <lineage>
        <taxon>Eukaryota</taxon>
        <taxon>Fungi</taxon>
        <taxon>Dikarya</taxon>
        <taxon>Ascomycota</taxon>
        <taxon>Pezizomycotina</taxon>
        <taxon>Pezizomycetes</taxon>
        <taxon>Pezizales</taxon>
        <taxon>Tuberaceae</taxon>
        <taxon>Choiromyces</taxon>
    </lineage>
</organism>
<dbReference type="InterPro" id="IPR002645">
    <property type="entry name" value="STAS_dom"/>
</dbReference>
<feature type="transmembrane region" description="Helical" evidence="6">
    <location>
        <begin position="237"/>
        <end position="256"/>
    </location>
</feature>
<evidence type="ECO:0000256" key="1">
    <source>
        <dbReference type="ARBA" id="ARBA00004141"/>
    </source>
</evidence>
<dbReference type="Pfam" id="PF01740">
    <property type="entry name" value="STAS"/>
    <property type="match status" value="1"/>
</dbReference>
<accession>A0A3N4J759</accession>
<feature type="transmembrane region" description="Helical" evidence="6">
    <location>
        <begin position="512"/>
        <end position="539"/>
    </location>
</feature>
<feature type="domain" description="STAS" evidence="7">
    <location>
        <begin position="569"/>
        <end position="708"/>
    </location>
</feature>
<dbReference type="CDD" id="cd07042">
    <property type="entry name" value="STAS_SulP_like_sulfate_transporter"/>
    <property type="match status" value="1"/>
</dbReference>
<name>A0A3N4J759_9PEZI</name>
<keyword evidence="3 6" id="KW-1133">Transmembrane helix</keyword>
<comment type="subcellular location">
    <subcellularLocation>
        <location evidence="1">Membrane</location>
        <topology evidence="1">Multi-pass membrane protein</topology>
    </subcellularLocation>
</comment>
<dbReference type="GO" id="GO:0016020">
    <property type="term" value="C:membrane"/>
    <property type="evidence" value="ECO:0007669"/>
    <property type="project" value="UniProtKB-SubCell"/>
</dbReference>
<dbReference type="InterPro" id="IPR036513">
    <property type="entry name" value="STAS_dom_sf"/>
</dbReference>
<dbReference type="AlphaFoldDB" id="A0A3N4J759"/>
<feature type="transmembrane region" description="Helical" evidence="6">
    <location>
        <begin position="414"/>
        <end position="431"/>
    </location>
</feature>
<dbReference type="InterPro" id="IPR001902">
    <property type="entry name" value="SLC26A/SulP_fam"/>
</dbReference>
<dbReference type="PROSITE" id="PS50801">
    <property type="entry name" value="STAS"/>
    <property type="match status" value="1"/>
</dbReference>
<feature type="region of interest" description="Disordered" evidence="5">
    <location>
        <begin position="1"/>
        <end position="53"/>
    </location>
</feature>
<dbReference type="PANTHER" id="PTHR11814">
    <property type="entry name" value="SULFATE TRANSPORTER"/>
    <property type="match status" value="1"/>
</dbReference>
<evidence type="ECO:0000259" key="7">
    <source>
        <dbReference type="PROSITE" id="PS50801"/>
    </source>
</evidence>
<dbReference type="EMBL" id="ML120442">
    <property type="protein sequence ID" value="RPA94112.1"/>
    <property type="molecule type" value="Genomic_DNA"/>
</dbReference>
<reference evidence="8 9" key="1">
    <citation type="journal article" date="2018" name="Nat. Ecol. Evol.">
        <title>Pezizomycetes genomes reveal the molecular basis of ectomycorrhizal truffle lifestyle.</title>
        <authorList>
            <person name="Murat C."/>
            <person name="Payen T."/>
            <person name="Noel B."/>
            <person name="Kuo A."/>
            <person name="Morin E."/>
            <person name="Chen J."/>
            <person name="Kohler A."/>
            <person name="Krizsan K."/>
            <person name="Balestrini R."/>
            <person name="Da Silva C."/>
            <person name="Montanini B."/>
            <person name="Hainaut M."/>
            <person name="Levati E."/>
            <person name="Barry K.W."/>
            <person name="Belfiori B."/>
            <person name="Cichocki N."/>
            <person name="Clum A."/>
            <person name="Dockter R.B."/>
            <person name="Fauchery L."/>
            <person name="Guy J."/>
            <person name="Iotti M."/>
            <person name="Le Tacon F."/>
            <person name="Lindquist E.A."/>
            <person name="Lipzen A."/>
            <person name="Malagnac F."/>
            <person name="Mello A."/>
            <person name="Molinier V."/>
            <person name="Miyauchi S."/>
            <person name="Poulain J."/>
            <person name="Riccioni C."/>
            <person name="Rubini A."/>
            <person name="Sitrit Y."/>
            <person name="Splivallo R."/>
            <person name="Traeger S."/>
            <person name="Wang M."/>
            <person name="Zifcakova L."/>
            <person name="Wipf D."/>
            <person name="Zambonelli A."/>
            <person name="Paolocci F."/>
            <person name="Nowrousian M."/>
            <person name="Ottonello S."/>
            <person name="Baldrian P."/>
            <person name="Spatafora J.W."/>
            <person name="Henrissat B."/>
            <person name="Nagy L.G."/>
            <person name="Aury J.M."/>
            <person name="Wincker P."/>
            <person name="Grigoriev I.V."/>
            <person name="Bonfante P."/>
            <person name="Martin F.M."/>
        </authorList>
    </citation>
    <scope>NUCLEOTIDE SEQUENCE [LARGE SCALE GENOMIC DNA]</scope>
    <source>
        <strain evidence="8 9">120613-1</strain>
    </source>
</reference>
<evidence type="ECO:0000256" key="3">
    <source>
        <dbReference type="ARBA" id="ARBA00022989"/>
    </source>
</evidence>
<feature type="transmembrane region" description="Helical" evidence="6">
    <location>
        <begin position="113"/>
        <end position="133"/>
    </location>
</feature>